<proteinExistence type="predicted"/>
<dbReference type="InterPro" id="IPR015378">
    <property type="entry name" value="Transposase-like_Mu_C"/>
</dbReference>
<dbReference type="AlphaFoldDB" id="A0AB39DAL9"/>
<protein>
    <submittedName>
        <fullName evidence="3">Transposase family protein</fullName>
    </submittedName>
</protein>
<dbReference type="InterPro" id="IPR036397">
    <property type="entry name" value="RNaseH_sf"/>
</dbReference>
<feature type="compositionally biased region" description="Low complexity" evidence="1">
    <location>
        <begin position="409"/>
        <end position="421"/>
    </location>
</feature>
<dbReference type="PROSITE" id="PS50994">
    <property type="entry name" value="INTEGRASE"/>
    <property type="match status" value="1"/>
</dbReference>
<dbReference type="Pfam" id="PF00665">
    <property type="entry name" value="rve"/>
    <property type="match status" value="1"/>
</dbReference>
<dbReference type="InterPro" id="IPR012337">
    <property type="entry name" value="RNaseH-like_sf"/>
</dbReference>
<dbReference type="SUPFAM" id="SSF53098">
    <property type="entry name" value="Ribonuclease H-like"/>
    <property type="match status" value="1"/>
</dbReference>
<evidence type="ECO:0000313" key="3">
    <source>
        <dbReference type="EMBL" id="XDJ51044.1"/>
    </source>
</evidence>
<reference evidence="3" key="1">
    <citation type="submission" date="2024-05" db="EMBL/GenBank/DDBJ databases">
        <authorList>
            <person name="Luo Y.-C."/>
            <person name="Nicholds J."/>
            <person name="Mortimer T."/>
            <person name="Maboni G."/>
        </authorList>
    </citation>
    <scope>NUCLEOTIDE SEQUENCE</scope>
    <source>
        <strain evidence="3">151108</strain>
    </source>
</reference>
<dbReference type="RefSeq" id="WP_368647346.1">
    <property type="nucleotide sequence ID" value="NZ_CP158255.1"/>
</dbReference>
<dbReference type="Gene3D" id="3.30.420.10">
    <property type="entry name" value="Ribonuclease H-like superfamily/Ribonuclease H"/>
    <property type="match status" value="1"/>
</dbReference>
<sequence>MRKIRYGKRIAYQNQQFYYTLSYDTPRHGIRPFECVHIDHTLLDIELKCRRTGLPLGRPWLSLMVDAFSRRVMALHLGFHPPDRSAVLMALRAFVKRWNRLPQMLMTDNGKDLIAQDVKHFLTSMGVHFRLRPAGQPRVGSPMERIFGTLNTQLVHNLEGNTELTKNVRMLSGAHLPRRLANWNLENLYTVLEHWAYEFYDQQVHPALDISPREAFQRALRETGERPHRAIAFNQDFLIATCPSVDRGGERRLDRQRGVKVHNFYYQSPHFDSVLLARKKFPVRYDPYDVSRVFVQSSSRQWIEARSMQLQHLPRLNVRQLEAISAEYLKVHTGHTHNRHDPIAGTQLLEFIATMSPDAEVFRQAQMLGETEFLHEKLGLLNEEQSGARPKVFGLEPLKNFALAHSSGQGLIQSGSQSPSSVRHPKVRQAGTQRTKGAGDTATGDEFLYGDLD</sequence>
<evidence type="ECO:0000259" key="2">
    <source>
        <dbReference type="PROSITE" id="PS50994"/>
    </source>
</evidence>
<dbReference type="GO" id="GO:0015074">
    <property type="term" value="P:DNA integration"/>
    <property type="evidence" value="ECO:0007669"/>
    <property type="project" value="InterPro"/>
</dbReference>
<dbReference type="InterPro" id="IPR009004">
    <property type="entry name" value="Transposase_Mu_C"/>
</dbReference>
<evidence type="ECO:0000256" key="1">
    <source>
        <dbReference type="SAM" id="MobiDB-lite"/>
    </source>
</evidence>
<organism evidence="3">
    <name type="scientific">Castellaniella ginsengisoli</name>
    <dbReference type="NCBI Taxonomy" id="546114"/>
    <lineage>
        <taxon>Bacteria</taxon>
        <taxon>Pseudomonadati</taxon>
        <taxon>Pseudomonadota</taxon>
        <taxon>Betaproteobacteria</taxon>
        <taxon>Burkholderiales</taxon>
        <taxon>Alcaligenaceae</taxon>
        <taxon>Castellaniella</taxon>
    </lineage>
</organism>
<dbReference type="InterPro" id="IPR001584">
    <property type="entry name" value="Integrase_cat-core"/>
</dbReference>
<name>A0AB39DAL9_9BURK</name>
<dbReference type="Pfam" id="PF09299">
    <property type="entry name" value="Mu-transpos_C"/>
    <property type="match status" value="1"/>
</dbReference>
<gene>
    <name evidence="3" type="ORF">ABRZ09_04080</name>
</gene>
<feature type="domain" description="Integrase catalytic" evidence="2">
    <location>
        <begin position="28"/>
        <end position="220"/>
    </location>
</feature>
<dbReference type="SUPFAM" id="SSF50610">
    <property type="entry name" value="mu transposase, C-terminal domain"/>
    <property type="match status" value="1"/>
</dbReference>
<feature type="region of interest" description="Disordered" evidence="1">
    <location>
        <begin position="409"/>
        <end position="453"/>
    </location>
</feature>
<dbReference type="EMBL" id="CP158255">
    <property type="protein sequence ID" value="XDJ51044.1"/>
    <property type="molecule type" value="Genomic_DNA"/>
</dbReference>
<dbReference type="GO" id="GO:0003676">
    <property type="term" value="F:nucleic acid binding"/>
    <property type="evidence" value="ECO:0007669"/>
    <property type="project" value="InterPro"/>
</dbReference>
<accession>A0AB39DAL9</accession>